<evidence type="ECO:0000256" key="9">
    <source>
        <dbReference type="ARBA" id="ARBA00023027"/>
    </source>
</evidence>
<organism evidence="15 16">
    <name type="scientific">Actinomycetospora termitidis</name>
    <dbReference type="NCBI Taxonomy" id="3053470"/>
    <lineage>
        <taxon>Bacteria</taxon>
        <taxon>Bacillati</taxon>
        <taxon>Actinomycetota</taxon>
        <taxon>Actinomycetes</taxon>
        <taxon>Pseudonocardiales</taxon>
        <taxon>Pseudonocardiaceae</taxon>
        <taxon>Actinomycetospora</taxon>
    </lineage>
</organism>
<feature type="binding site" evidence="12">
    <location>
        <position position="409"/>
    </location>
    <ligand>
        <name>Zn(2+)</name>
        <dbReference type="ChEBI" id="CHEBI:29105"/>
    </ligand>
</feature>
<feature type="binding site" evidence="12">
    <location>
        <position position="174"/>
    </location>
    <ligand>
        <name>NAD(+)</name>
        <dbReference type="ChEBI" id="CHEBI:57540"/>
    </ligand>
</feature>
<evidence type="ECO:0000256" key="1">
    <source>
        <dbReference type="ARBA" id="ARBA00003850"/>
    </source>
</evidence>
<reference evidence="15 16" key="1">
    <citation type="submission" date="2023-06" db="EMBL/GenBank/DDBJ databases">
        <title>Actinomycetospora Odt1-22.</title>
        <authorList>
            <person name="Supong K."/>
        </authorList>
    </citation>
    <scope>NUCLEOTIDE SEQUENCE [LARGE SCALE GENOMIC DNA]</scope>
    <source>
        <strain evidence="15 16">Odt1-22</strain>
    </source>
</reference>
<dbReference type="Gene3D" id="3.40.50.1980">
    <property type="entry name" value="Nitrogenase molybdenum iron protein domain"/>
    <property type="match status" value="2"/>
</dbReference>
<dbReference type="EC" id="1.1.1.23" evidence="4 12"/>
<dbReference type="Proteomes" id="UP001231924">
    <property type="component" value="Unassembled WGS sequence"/>
</dbReference>
<feature type="binding site" evidence="12">
    <location>
        <position position="350"/>
    </location>
    <ligand>
        <name>Zn(2+)</name>
        <dbReference type="ChEBI" id="CHEBI:29105"/>
    </ligand>
</feature>
<comment type="caution">
    <text evidence="15">The sequence shown here is derived from an EMBL/GenBank/DDBJ whole genome shotgun (WGS) entry which is preliminary data.</text>
</comment>
<feature type="active site" description="Proton acceptor" evidence="12">
    <location>
        <position position="317"/>
    </location>
</feature>
<evidence type="ECO:0000256" key="5">
    <source>
        <dbReference type="ARBA" id="ARBA00016531"/>
    </source>
</evidence>
<evidence type="ECO:0000313" key="16">
    <source>
        <dbReference type="Proteomes" id="UP001231924"/>
    </source>
</evidence>
<evidence type="ECO:0000256" key="7">
    <source>
        <dbReference type="ARBA" id="ARBA00022833"/>
    </source>
</evidence>
<dbReference type="InterPro" id="IPR001692">
    <property type="entry name" value="Histidinol_DH_CS"/>
</dbReference>
<gene>
    <name evidence="12 15" type="primary">hisD</name>
    <name evidence="15" type="ORF">QRT03_18270</name>
</gene>
<dbReference type="CDD" id="cd06572">
    <property type="entry name" value="Histidinol_dh"/>
    <property type="match status" value="1"/>
</dbReference>
<sequence>MLPRAEMNVDAVVERVRPIIDDVRDRGVEAVLEYGERFDRVRSESVRVPTAALREALEATDPQVRAALETSIERARAVHADQRRTDTTTQVVPGGTVTERWVPVARVGLYAPGGLAVYPSSVVMNVVPAQAAGVEGLVVCSPPQQEFGGRPHPLILAAAALLGVDEVWAVGGAQAVALLAYGGTDTDGAALEPVDMVTGPGNVYVTAAKRVLRGRIGIDSEAGTTEIAILADHTADSGHVAADLISQAEHDPAAASVLVTTSPELADAVDAELVTQVGTTKHDERIRTALSGPQSGTILVADLDDGVRVVDAYAAEHLEIQTEGAREVAARVRNAGAVFVGPHSPVSLGDYCAGSNHVLPTGGCARHSSGLSVQTFLRGIHVVDYSEDALRAVADQVVALAEAEDLPAHGQAVAARFGTRKDLSR</sequence>
<dbReference type="EMBL" id="JASVWF010000004">
    <property type="protein sequence ID" value="MDL5157919.1"/>
    <property type="molecule type" value="Genomic_DNA"/>
</dbReference>
<keyword evidence="7 12" id="KW-0862">Zinc</keyword>
<protein>
    <recommendedName>
        <fullName evidence="5 12">Histidinol dehydrogenase</fullName>
        <shortName evidence="12">HDH</shortName>
        <ecNumber evidence="4 12">1.1.1.23</ecNumber>
    </recommendedName>
</protein>
<dbReference type="InterPro" id="IPR016161">
    <property type="entry name" value="Ald_DH/histidinol_DH"/>
</dbReference>
<name>A0ABT7MCL6_9PSEU</name>
<dbReference type="Gene3D" id="1.20.5.1300">
    <property type="match status" value="1"/>
</dbReference>
<comment type="catalytic activity">
    <reaction evidence="11 12">
        <text>L-histidinol + 2 NAD(+) + H2O = L-histidine + 2 NADH + 3 H(+)</text>
        <dbReference type="Rhea" id="RHEA:20641"/>
        <dbReference type="ChEBI" id="CHEBI:15377"/>
        <dbReference type="ChEBI" id="CHEBI:15378"/>
        <dbReference type="ChEBI" id="CHEBI:57540"/>
        <dbReference type="ChEBI" id="CHEBI:57595"/>
        <dbReference type="ChEBI" id="CHEBI:57699"/>
        <dbReference type="ChEBI" id="CHEBI:57945"/>
        <dbReference type="EC" id="1.1.1.23"/>
    </reaction>
</comment>
<dbReference type="PROSITE" id="PS00611">
    <property type="entry name" value="HISOL_DEHYDROGENASE"/>
    <property type="match status" value="1"/>
</dbReference>
<dbReference type="HAMAP" id="MF_01024">
    <property type="entry name" value="HisD"/>
    <property type="match status" value="1"/>
</dbReference>
<dbReference type="SUPFAM" id="SSF53720">
    <property type="entry name" value="ALDH-like"/>
    <property type="match status" value="1"/>
</dbReference>
<dbReference type="GO" id="GO:0004399">
    <property type="term" value="F:histidinol dehydrogenase activity"/>
    <property type="evidence" value="ECO:0007669"/>
    <property type="project" value="UniProtKB-EC"/>
</dbReference>
<evidence type="ECO:0000313" key="15">
    <source>
        <dbReference type="EMBL" id="MDL5157919.1"/>
    </source>
</evidence>
<evidence type="ECO:0000256" key="3">
    <source>
        <dbReference type="ARBA" id="ARBA00010178"/>
    </source>
</evidence>
<feature type="binding site" evidence="12">
    <location>
        <position position="247"/>
    </location>
    <ligand>
        <name>Zn(2+)</name>
        <dbReference type="ChEBI" id="CHEBI:29105"/>
    </ligand>
</feature>
<evidence type="ECO:0000256" key="12">
    <source>
        <dbReference type="HAMAP-Rule" id="MF_01024"/>
    </source>
</evidence>
<accession>A0ABT7MCL6</accession>
<feature type="binding site" evidence="12">
    <location>
        <position position="250"/>
    </location>
    <ligand>
        <name>substrate</name>
    </ligand>
</feature>
<feature type="binding site" evidence="12">
    <location>
        <position position="250"/>
    </location>
    <ligand>
        <name>Zn(2+)</name>
        <dbReference type="ChEBI" id="CHEBI:29105"/>
    </ligand>
</feature>
<feature type="binding site" evidence="12">
    <location>
        <position position="225"/>
    </location>
    <ligand>
        <name>substrate</name>
    </ligand>
</feature>
<evidence type="ECO:0000256" key="13">
    <source>
        <dbReference type="PIRNR" id="PIRNR000099"/>
    </source>
</evidence>
<evidence type="ECO:0000256" key="6">
    <source>
        <dbReference type="ARBA" id="ARBA00022723"/>
    </source>
</evidence>
<dbReference type="Pfam" id="PF00815">
    <property type="entry name" value="Histidinol_dh"/>
    <property type="match status" value="1"/>
</dbReference>
<dbReference type="PANTHER" id="PTHR21256:SF2">
    <property type="entry name" value="HISTIDINE BIOSYNTHESIS TRIFUNCTIONAL PROTEIN"/>
    <property type="match status" value="1"/>
</dbReference>
<dbReference type="InterPro" id="IPR022695">
    <property type="entry name" value="Histidinol_DH_monofunct"/>
</dbReference>
<evidence type="ECO:0000256" key="2">
    <source>
        <dbReference type="ARBA" id="ARBA00004940"/>
    </source>
</evidence>
<keyword evidence="16" id="KW-1185">Reference proteome</keyword>
<feature type="binding site" evidence="12">
    <location>
        <position position="317"/>
    </location>
    <ligand>
        <name>substrate</name>
    </ligand>
</feature>
<dbReference type="PRINTS" id="PR00083">
    <property type="entry name" value="HOLDHDRGNASE"/>
</dbReference>
<feature type="binding site" evidence="12">
    <location>
        <position position="409"/>
    </location>
    <ligand>
        <name>substrate</name>
    </ligand>
</feature>
<comment type="pathway">
    <text evidence="2 12">Amino-acid biosynthesis; L-histidine biosynthesis; L-histidine from 5-phospho-alpha-D-ribose 1-diphosphate: step 9/9.</text>
</comment>
<proteinExistence type="inferred from homology"/>
<keyword evidence="6 12" id="KW-0479">Metal-binding</keyword>
<evidence type="ECO:0000256" key="14">
    <source>
        <dbReference type="RuleBase" id="RU004175"/>
    </source>
</evidence>
<feature type="binding site" evidence="12">
    <location>
        <position position="350"/>
    </location>
    <ligand>
        <name>substrate</name>
    </ligand>
</feature>
<dbReference type="NCBIfam" id="TIGR00069">
    <property type="entry name" value="hisD"/>
    <property type="match status" value="1"/>
</dbReference>
<evidence type="ECO:0000256" key="10">
    <source>
        <dbReference type="ARBA" id="ARBA00023102"/>
    </source>
</evidence>
<feature type="binding site" evidence="12">
    <location>
        <position position="247"/>
    </location>
    <ligand>
        <name>substrate</name>
    </ligand>
</feature>
<dbReference type="RefSeq" id="WP_286054913.1">
    <property type="nucleotide sequence ID" value="NZ_JASVWF010000004.1"/>
</dbReference>
<comment type="cofactor">
    <cofactor evidence="12">
        <name>Zn(2+)</name>
        <dbReference type="ChEBI" id="CHEBI:29105"/>
    </cofactor>
    <text evidence="12">Binds 1 zinc ion per subunit.</text>
</comment>
<keyword evidence="12" id="KW-0028">Amino-acid biosynthesis</keyword>
<evidence type="ECO:0000256" key="11">
    <source>
        <dbReference type="ARBA" id="ARBA00049489"/>
    </source>
</evidence>
<comment type="similarity">
    <text evidence="3 12 13 14">Belongs to the histidinol dehydrogenase family.</text>
</comment>
<keyword evidence="9 12" id="KW-0520">NAD</keyword>
<keyword evidence="8 12" id="KW-0560">Oxidoreductase</keyword>
<dbReference type="PANTHER" id="PTHR21256">
    <property type="entry name" value="HISTIDINOL DEHYDROGENASE HDH"/>
    <property type="match status" value="1"/>
</dbReference>
<feature type="active site" description="Proton acceptor" evidence="12">
    <location>
        <position position="316"/>
    </location>
</feature>
<evidence type="ECO:0000256" key="8">
    <source>
        <dbReference type="ARBA" id="ARBA00023002"/>
    </source>
</evidence>
<dbReference type="InterPro" id="IPR012131">
    <property type="entry name" value="Hstdl_DH"/>
</dbReference>
<dbReference type="PIRSF" id="PIRSF000099">
    <property type="entry name" value="Histidinol_dh"/>
    <property type="match status" value="1"/>
</dbReference>
<feature type="binding site" evidence="12">
    <location>
        <position position="404"/>
    </location>
    <ligand>
        <name>substrate</name>
    </ligand>
</feature>
<keyword evidence="10 12" id="KW-0368">Histidine biosynthesis</keyword>
<evidence type="ECO:0000256" key="4">
    <source>
        <dbReference type="ARBA" id="ARBA00012965"/>
    </source>
</evidence>
<feature type="binding site" evidence="12">
    <location>
        <position position="110"/>
    </location>
    <ligand>
        <name>NAD(+)</name>
        <dbReference type="ChEBI" id="CHEBI:57540"/>
    </ligand>
</feature>
<comment type="function">
    <text evidence="1 12">Catalyzes the sequential NAD-dependent oxidations of L-histidinol to L-histidinaldehyde and then to L-histidine.</text>
</comment>
<feature type="binding site" evidence="12">
    <location>
        <position position="202"/>
    </location>
    <ligand>
        <name>NAD(+)</name>
        <dbReference type="ChEBI" id="CHEBI:57540"/>
    </ligand>
</feature>